<feature type="compositionally biased region" description="Polar residues" evidence="1">
    <location>
        <begin position="66"/>
        <end position="83"/>
    </location>
</feature>
<accession>A0A2T1C2B1</accession>
<sequence length="122" mass="13602">MGDRIGDLFQKAFYIGVGAVAAAGEKAGESMGELRVQAQKLADKLVEKGEMTTEEARKFVDDMIKQAQQPQVQQTSNNPQSQPRPIEIISDEEETNQTDPVTAMRQQVEALQEELQRLKRKG</sequence>
<organism evidence="2 3">
    <name type="scientific">Merismopedia glauca CCAP 1448/3</name>
    <dbReference type="NCBI Taxonomy" id="1296344"/>
    <lineage>
        <taxon>Bacteria</taxon>
        <taxon>Bacillati</taxon>
        <taxon>Cyanobacteriota</taxon>
        <taxon>Cyanophyceae</taxon>
        <taxon>Synechococcales</taxon>
        <taxon>Merismopediaceae</taxon>
        <taxon>Merismopedia</taxon>
    </lineage>
</organism>
<protein>
    <recommendedName>
        <fullName evidence="4">Phasin family protein</fullName>
    </recommendedName>
</protein>
<evidence type="ECO:0000313" key="3">
    <source>
        <dbReference type="Proteomes" id="UP000238762"/>
    </source>
</evidence>
<comment type="caution">
    <text evidence="2">The sequence shown here is derived from an EMBL/GenBank/DDBJ whole genome shotgun (WGS) entry which is preliminary data.</text>
</comment>
<evidence type="ECO:0008006" key="4">
    <source>
        <dbReference type="Google" id="ProtNLM"/>
    </source>
</evidence>
<dbReference type="AlphaFoldDB" id="A0A2T1C2B1"/>
<reference evidence="2 3" key="1">
    <citation type="submission" date="2018-02" db="EMBL/GenBank/DDBJ databases">
        <authorList>
            <person name="Cohen D.B."/>
            <person name="Kent A.D."/>
        </authorList>
    </citation>
    <scope>NUCLEOTIDE SEQUENCE [LARGE SCALE GENOMIC DNA]</scope>
    <source>
        <strain evidence="2 3">CCAP 1448/3</strain>
    </source>
</reference>
<dbReference type="Proteomes" id="UP000238762">
    <property type="component" value="Unassembled WGS sequence"/>
</dbReference>
<gene>
    <name evidence="2" type="ORF">C7B64_13315</name>
</gene>
<evidence type="ECO:0000313" key="2">
    <source>
        <dbReference type="EMBL" id="PSB02415.1"/>
    </source>
</evidence>
<dbReference type="RefSeq" id="WP_106289147.1">
    <property type="nucleotide sequence ID" value="NZ_CAWNTC010000069.1"/>
</dbReference>
<proteinExistence type="predicted"/>
<evidence type="ECO:0000256" key="1">
    <source>
        <dbReference type="SAM" id="MobiDB-lite"/>
    </source>
</evidence>
<dbReference type="OrthoDB" id="495409at2"/>
<keyword evidence="3" id="KW-1185">Reference proteome</keyword>
<dbReference type="EMBL" id="PVWJ01000061">
    <property type="protein sequence ID" value="PSB02415.1"/>
    <property type="molecule type" value="Genomic_DNA"/>
</dbReference>
<feature type="region of interest" description="Disordered" evidence="1">
    <location>
        <begin position="64"/>
        <end position="104"/>
    </location>
</feature>
<name>A0A2T1C2B1_9CYAN</name>
<dbReference type="Gene3D" id="1.20.5.360">
    <property type="entry name" value="SFTPD helical domain"/>
    <property type="match status" value="1"/>
</dbReference>
<reference evidence="2 3" key="2">
    <citation type="submission" date="2018-03" db="EMBL/GenBank/DDBJ databases">
        <title>The ancient ancestry and fast evolution of plastids.</title>
        <authorList>
            <person name="Moore K.R."/>
            <person name="Magnabosco C."/>
            <person name="Momper L."/>
            <person name="Gold D.A."/>
            <person name="Bosak T."/>
            <person name="Fournier G.P."/>
        </authorList>
    </citation>
    <scope>NUCLEOTIDE SEQUENCE [LARGE SCALE GENOMIC DNA]</scope>
    <source>
        <strain evidence="2 3">CCAP 1448/3</strain>
    </source>
</reference>